<evidence type="ECO:0008006" key="3">
    <source>
        <dbReference type="Google" id="ProtNLM"/>
    </source>
</evidence>
<dbReference type="AlphaFoldDB" id="A0A1G6U5M4"/>
<reference evidence="1 2" key="1">
    <citation type="submission" date="2016-10" db="EMBL/GenBank/DDBJ databases">
        <authorList>
            <person name="de Groot N.N."/>
        </authorList>
    </citation>
    <scope>NUCLEOTIDE SEQUENCE [LARGE SCALE GENOMIC DNA]</scope>
    <source>
        <strain evidence="1 2">CGMCC 1.9109</strain>
    </source>
</reference>
<evidence type="ECO:0000313" key="1">
    <source>
        <dbReference type="EMBL" id="SDD35887.1"/>
    </source>
</evidence>
<proteinExistence type="predicted"/>
<evidence type="ECO:0000313" key="2">
    <source>
        <dbReference type="Proteomes" id="UP000183685"/>
    </source>
</evidence>
<name>A0A1G6U5M4_9PROT</name>
<dbReference type="EMBL" id="FNAK01000001">
    <property type="protein sequence ID" value="SDD35887.1"/>
    <property type="molecule type" value="Genomic_DNA"/>
</dbReference>
<accession>A0A1G6U5M4</accession>
<sequence>MGPDVALTSKDRSSMRLSVIFSIMMVLLSGFGAQDVRAQDGEGEEIQDVGKPRIEMKPFNMALLERGRVRGQVTMHLVLVIEQKGGHEFVRTRLPQLRADFNSALTVLARQRFSVSRPIDPDIVKAYLTPYADQRLGSGVVSVYVKQALIEPS</sequence>
<organism evidence="1 2">
    <name type="scientific">Kordiimonas lacus</name>
    <dbReference type="NCBI Taxonomy" id="637679"/>
    <lineage>
        <taxon>Bacteria</taxon>
        <taxon>Pseudomonadati</taxon>
        <taxon>Pseudomonadota</taxon>
        <taxon>Alphaproteobacteria</taxon>
        <taxon>Kordiimonadales</taxon>
        <taxon>Kordiimonadaceae</taxon>
        <taxon>Kordiimonas</taxon>
    </lineage>
</organism>
<keyword evidence="2" id="KW-1185">Reference proteome</keyword>
<protein>
    <recommendedName>
        <fullName evidence="3">Flagellar protein FliL</fullName>
    </recommendedName>
</protein>
<dbReference type="Proteomes" id="UP000183685">
    <property type="component" value="Unassembled WGS sequence"/>
</dbReference>
<gene>
    <name evidence="1" type="ORF">SAMN04488071_0458</name>
</gene>